<feature type="region of interest" description="Disordered" evidence="1">
    <location>
        <begin position="1"/>
        <end position="34"/>
    </location>
</feature>
<dbReference type="EMBL" id="JATAAI010000006">
    <property type="protein sequence ID" value="KAK1744918.1"/>
    <property type="molecule type" value="Genomic_DNA"/>
</dbReference>
<keyword evidence="2" id="KW-1133">Transmembrane helix</keyword>
<keyword evidence="4" id="KW-1185">Reference proteome</keyword>
<evidence type="ECO:0000313" key="4">
    <source>
        <dbReference type="Proteomes" id="UP001224775"/>
    </source>
</evidence>
<gene>
    <name evidence="3" type="ORF">QTG54_004209</name>
</gene>
<evidence type="ECO:0000256" key="1">
    <source>
        <dbReference type="SAM" id="MobiDB-lite"/>
    </source>
</evidence>
<dbReference type="AlphaFoldDB" id="A0AAD8YFH9"/>
<dbReference type="Proteomes" id="UP001224775">
    <property type="component" value="Unassembled WGS sequence"/>
</dbReference>
<keyword evidence="2" id="KW-0812">Transmembrane</keyword>
<protein>
    <submittedName>
        <fullName evidence="3">Uncharacterized protein</fullName>
    </submittedName>
</protein>
<name>A0AAD8YFH9_9STRA</name>
<reference evidence="3" key="1">
    <citation type="submission" date="2023-06" db="EMBL/GenBank/DDBJ databases">
        <title>Survivors Of The Sea: Transcriptome response of Skeletonema marinoi to long-term dormancy.</title>
        <authorList>
            <person name="Pinder M.I.M."/>
            <person name="Kourtchenko O."/>
            <person name="Robertson E.K."/>
            <person name="Larsson T."/>
            <person name="Maumus F."/>
            <person name="Osuna-Cruz C.M."/>
            <person name="Vancaester E."/>
            <person name="Stenow R."/>
            <person name="Vandepoele K."/>
            <person name="Ploug H."/>
            <person name="Bruchert V."/>
            <person name="Godhe A."/>
            <person name="Topel M."/>
        </authorList>
    </citation>
    <scope>NUCLEOTIDE SEQUENCE</scope>
    <source>
        <strain evidence="3">R05AC</strain>
    </source>
</reference>
<sequence>GGGSVTKSDLLKNFPNPRWGGPSLNTSQHRTRTSSDGGILLVAGAIDGGNISPSGYGSTAGGQAHPLLGSGTIGSVALNDGAKRPMRHTRTMSDASIHSVTTNMAKSALFRGVTEKGTLQLQLPKDGFRVLMDSQLEAGCVYKRQLVDRDDEDEVFVDFHTLEEGNLGSNCGCPCANCQRCHDKAKRLPPDLYVMAVDSTLYRRMLDEVIDSKSMPCGTYFCGHHEDVRHPSVMIAVAIVSVVILLLLLGAVFAEELE</sequence>
<evidence type="ECO:0000313" key="3">
    <source>
        <dbReference type="EMBL" id="KAK1744918.1"/>
    </source>
</evidence>
<keyword evidence="2" id="KW-0472">Membrane</keyword>
<accession>A0AAD8YFH9</accession>
<feature type="transmembrane region" description="Helical" evidence="2">
    <location>
        <begin position="233"/>
        <end position="254"/>
    </location>
</feature>
<comment type="caution">
    <text evidence="3">The sequence shown here is derived from an EMBL/GenBank/DDBJ whole genome shotgun (WGS) entry which is preliminary data.</text>
</comment>
<evidence type="ECO:0000256" key="2">
    <source>
        <dbReference type="SAM" id="Phobius"/>
    </source>
</evidence>
<proteinExistence type="predicted"/>
<feature type="non-terminal residue" evidence="3">
    <location>
        <position position="1"/>
    </location>
</feature>
<organism evidence="3 4">
    <name type="scientific">Skeletonema marinoi</name>
    <dbReference type="NCBI Taxonomy" id="267567"/>
    <lineage>
        <taxon>Eukaryota</taxon>
        <taxon>Sar</taxon>
        <taxon>Stramenopiles</taxon>
        <taxon>Ochrophyta</taxon>
        <taxon>Bacillariophyta</taxon>
        <taxon>Coscinodiscophyceae</taxon>
        <taxon>Thalassiosirophycidae</taxon>
        <taxon>Thalassiosirales</taxon>
        <taxon>Skeletonemataceae</taxon>
        <taxon>Skeletonema</taxon>
        <taxon>Skeletonema marinoi-dohrnii complex</taxon>
    </lineage>
</organism>